<dbReference type="Proteomes" id="UP000250266">
    <property type="component" value="Unassembled WGS sequence"/>
</dbReference>
<feature type="region of interest" description="Disordered" evidence="7">
    <location>
        <begin position="436"/>
        <end position="690"/>
    </location>
</feature>
<dbReference type="GO" id="GO:0006367">
    <property type="term" value="P:transcription initiation at RNA polymerase II promoter"/>
    <property type="evidence" value="ECO:0007669"/>
    <property type="project" value="InterPro"/>
</dbReference>
<organism evidence="8 9">
    <name type="scientific">Lepidopterella palustris CBS 459.81</name>
    <dbReference type="NCBI Taxonomy" id="1314670"/>
    <lineage>
        <taxon>Eukaryota</taxon>
        <taxon>Fungi</taxon>
        <taxon>Dikarya</taxon>
        <taxon>Ascomycota</taxon>
        <taxon>Pezizomycotina</taxon>
        <taxon>Dothideomycetes</taxon>
        <taxon>Pleosporomycetidae</taxon>
        <taxon>Mytilinidiales</taxon>
        <taxon>Argynnaceae</taxon>
        <taxon>Lepidopterella</taxon>
    </lineage>
</organism>
<gene>
    <name evidence="8" type="ORF">K432DRAFT_421169</name>
</gene>
<dbReference type="InterPro" id="IPR008851">
    <property type="entry name" value="TFIIF-alpha"/>
</dbReference>
<accession>A0A8E2JKQ7</accession>
<evidence type="ECO:0008006" key="10">
    <source>
        <dbReference type="Google" id="ProtNLM"/>
    </source>
</evidence>
<dbReference type="EMBL" id="KV744807">
    <property type="protein sequence ID" value="OCK86285.1"/>
    <property type="molecule type" value="Genomic_DNA"/>
</dbReference>
<evidence type="ECO:0000313" key="9">
    <source>
        <dbReference type="Proteomes" id="UP000250266"/>
    </source>
</evidence>
<feature type="compositionally biased region" description="Low complexity" evidence="7">
    <location>
        <begin position="521"/>
        <end position="546"/>
    </location>
</feature>
<comment type="subcellular location">
    <subcellularLocation>
        <location evidence="1">Nucleus</location>
    </subcellularLocation>
</comment>
<evidence type="ECO:0000313" key="8">
    <source>
        <dbReference type="EMBL" id="OCK86285.1"/>
    </source>
</evidence>
<dbReference type="PANTHER" id="PTHR13011">
    <property type="entry name" value="TFIIF-ALPHA"/>
    <property type="match status" value="1"/>
</dbReference>
<dbReference type="InterPro" id="IPR011039">
    <property type="entry name" value="TFIIF_interaction"/>
</dbReference>
<dbReference type="GO" id="GO:0001096">
    <property type="term" value="F:TFIIF-class transcription factor complex binding"/>
    <property type="evidence" value="ECO:0007669"/>
    <property type="project" value="TreeGrafter"/>
</dbReference>
<feature type="region of interest" description="Disordered" evidence="7">
    <location>
        <begin position="162"/>
        <end position="193"/>
    </location>
</feature>
<dbReference type="GO" id="GO:0005674">
    <property type="term" value="C:transcription factor TFIIF complex"/>
    <property type="evidence" value="ECO:0007669"/>
    <property type="project" value="TreeGrafter"/>
</dbReference>
<dbReference type="GO" id="GO:0003677">
    <property type="term" value="F:DNA binding"/>
    <property type="evidence" value="ECO:0007669"/>
    <property type="project" value="UniProtKB-KW"/>
</dbReference>
<evidence type="ECO:0000256" key="2">
    <source>
        <dbReference type="ARBA" id="ARBA00005249"/>
    </source>
</evidence>
<comment type="similarity">
    <text evidence="2">Belongs to the TFIIF alpha subunit family.</text>
</comment>
<dbReference type="PANTHER" id="PTHR13011:SF0">
    <property type="entry name" value="GENERAL TRANSCRIPTION FACTOR IIF SUBUNIT 1"/>
    <property type="match status" value="1"/>
</dbReference>
<dbReference type="OrthoDB" id="76676at2759"/>
<feature type="region of interest" description="Disordered" evidence="7">
    <location>
        <begin position="1"/>
        <end position="90"/>
    </location>
</feature>
<dbReference type="GO" id="GO:0016251">
    <property type="term" value="F:RNA polymerase II general transcription initiation factor activity"/>
    <property type="evidence" value="ECO:0007669"/>
    <property type="project" value="TreeGrafter"/>
</dbReference>
<keyword evidence="5" id="KW-0804">Transcription</keyword>
<evidence type="ECO:0000256" key="5">
    <source>
        <dbReference type="ARBA" id="ARBA00023163"/>
    </source>
</evidence>
<evidence type="ECO:0000256" key="6">
    <source>
        <dbReference type="ARBA" id="ARBA00023242"/>
    </source>
</evidence>
<feature type="compositionally biased region" description="Basic and acidic residues" evidence="7">
    <location>
        <begin position="492"/>
        <end position="520"/>
    </location>
</feature>
<dbReference type="AlphaFoldDB" id="A0A8E2JKQ7"/>
<sequence>MNSGQPPAAAASIANRSRPAMSTSPSRPADPTPGRIPNGEPRQKVLRRRPQSNPLRPAQKPLKQITRQVNPMPRMNGVTPALPPSLQTTYNGQPVYNTPAAGSLEAAVKDPNAEVYSLVTTKRALMEGIRHHVMRFQKPKGKGNVDIADESQFTRPIRLHRRDPRAPASGAGASVMEEDVTENIEEDKERERAEMAKEERRRIREENQARIAPSSTKVKRRAFQKKTEQIYRPDDTPEAQKRSKLRYEEALPWHLEDFDNKQTWVGAYESELSETHVMLVPEQIATDNSTRYRMIPIEKWYRFNAKGKGKAYTAEEADKIWATTGKLPKFLAKGEALAIKREAEQSGKVRVRGGMRTRVAGRDDEDAKPRMGDDDMPIKREVDADDIDFNIEEDFADDEEGLNGLFEGDAEETKAAEEKLKRDQLAARVFDLRNEAEVFKQEELEKEEAEKRRKLEKSVRKALLRREKNYDYEESDSNPYSSSSDSDDDSEVERQKEKERQEQEEQKTNDKTGKAKEGDKTASGSSTKGTTTPSGFQKPSDPSKSLSSKKRPGSPNLSEASGNESSRKKHKKKHDRQMSPDARSDASRKSSLVRLPLDPTKLGDMSKRPNATSGSDSEMTDGGKKKKKSQSLKLKLAKSPNGTPGGSRAGSPDATAADGSRATSPLSAGVDGKARQGSVSAGPTPTIEEIKKNIPPSGIIIRDLLSCFKGRVNITNFKEFNHRIKQVSKFNSQTKKMYPLGHVDEGKGQGEVKANSEEAGPDS</sequence>
<protein>
    <recommendedName>
        <fullName evidence="10">Transcription initiation factor IIF subunit alpha</fullName>
    </recommendedName>
</protein>
<evidence type="ECO:0000256" key="4">
    <source>
        <dbReference type="ARBA" id="ARBA00023125"/>
    </source>
</evidence>
<keyword evidence="4" id="KW-0238">DNA-binding</keyword>
<evidence type="ECO:0000256" key="1">
    <source>
        <dbReference type="ARBA" id="ARBA00004123"/>
    </source>
</evidence>
<proteinExistence type="inferred from homology"/>
<reference evidence="8 9" key="1">
    <citation type="journal article" date="2016" name="Nat. Commun.">
        <title>Ectomycorrhizal ecology is imprinted in the genome of the dominant symbiotic fungus Cenococcum geophilum.</title>
        <authorList>
            <consortium name="DOE Joint Genome Institute"/>
            <person name="Peter M."/>
            <person name="Kohler A."/>
            <person name="Ohm R.A."/>
            <person name="Kuo A."/>
            <person name="Krutzmann J."/>
            <person name="Morin E."/>
            <person name="Arend M."/>
            <person name="Barry K.W."/>
            <person name="Binder M."/>
            <person name="Choi C."/>
            <person name="Clum A."/>
            <person name="Copeland A."/>
            <person name="Grisel N."/>
            <person name="Haridas S."/>
            <person name="Kipfer T."/>
            <person name="LaButti K."/>
            <person name="Lindquist E."/>
            <person name="Lipzen A."/>
            <person name="Maire R."/>
            <person name="Meier B."/>
            <person name="Mihaltcheva S."/>
            <person name="Molinier V."/>
            <person name="Murat C."/>
            <person name="Poggeler S."/>
            <person name="Quandt C.A."/>
            <person name="Sperisen C."/>
            <person name="Tritt A."/>
            <person name="Tisserant E."/>
            <person name="Crous P.W."/>
            <person name="Henrissat B."/>
            <person name="Nehls U."/>
            <person name="Egli S."/>
            <person name="Spatafora J.W."/>
            <person name="Grigoriev I.V."/>
            <person name="Martin F.M."/>
        </authorList>
    </citation>
    <scope>NUCLEOTIDE SEQUENCE [LARGE SCALE GENOMIC DNA]</scope>
    <source>
        <strain evidence="8 9">CBS 459.81</strain>
    </source>
</reference>
<feature type="region of interest" description="Disordered" evidence="7">
    <location>
        <begin position="739"/>
        <end position="763"/>
    </location>
</feature>
<evidence type="ECO:0000256" key="7">
    <source>
        <dbReference type="SAM" id="MobiDB-lite"/>
    </source>
</evidence>
<evidence type="ECO:0000256" key="3">
    <source>
        <dbReference type="ARBA" id="ARBA00023015"/>
    </source>
</evidence>
<feature type="compositionally biased region" description="Basic and acidic residues" evidence="7">
    <location>
        <begin position="742"/>
        <end position="756"/>
    </location>
</feature>
<dbReference type="GO" id="GO:0032968">
    <property type="term" value="P:positive regulation of transcription elongation by RNA polymerase II"/>
    <property type="evidence" value="ECO:0007669"/>
    <property type="project" value="InterPro"/>
</dbReference>
<dbReference type="SUPFAM" id="SSF50916">
    <property type="entry name" value="Rap30/74 interaction domains"/>
    <property type="match status" value="1"/>
</dbReference>
<keyword evidence="3" id="KW-0805">Transcription regulation</keyword>
<feature type="compositionally biased region" description="Basic and acidic residues" evidence="7">
    <location>
        <begin position="576"/>
        <end position="588"/>
    </location>
</feature>
<name>A0A8E2JKQ7_9PEZI</name>
<feature type="compositionally biased region" description="Acidic residues" evidence="7">
    <location>
        <begin position="176"/>
        <end position="186"/>
    </location>
</feature>
<keyword evidence="6" id="KW-0539">Nucleus</keyword>
<keyword evidence="9" id="KW-1185">Reference proteome</keyword>
<feature type="compositionally biased region" description="Basic and acidic residues" evidence="7">
    <location>
        <begin position="436"/>
        <end position="471"/>
    </location>
</feature>